<dbReference type="Pfam" id="PF00590">
    <property type="entry name" value="TP_methylase"/>
    <property type="match status" value="1"/>
</dbReference>
<dbReference type="GO" id="GO:0032259">
    <property type="term" value="P:methylation"/>
    <property type="evidence" value="ECO:0007669"/>
    <property type="project" value="UniProtKB-KW"/>
</dbReference>
<keyword evidence="2" id="KW-0169">Cobalamin biosynthesis</keyword>
<dbReference type="eggNOG" id="COG2241">
    <property type="taxonomic scope" value="Bacteria"/>
</dbReference>
<dbReference type="GO" id="GO:0008276">
    <property type="term" value="F:protein methyltransferase activity"/>
    <property type="evidence" value="ECO:0007669"/>
    <property type="project" value="InterPro"/>
</dbReference>
<dbReference type="NCBIfam" id="TIGR02467">
    <property type="entry name" value="CbiE"/>
    <property type="match status" value="1"/>
</dbReference>
<evidence type="ECO:0000313" key="6">
    <source>
        <dbReference type="EMBL" id="KFI29530.1"/>
    </source>
</evidence>
<proteinExistence type="predicted"/>
<dbReference type="Gene3D" id="3.40.1010.10">
    <property type="entry name" value="Cobalt-precorrin-4 Transmethylase, Domain 1"/>
    <property type="match status" value="1"/>
</dbReference>
<dbReference type="InterPro" id="IPR035996">
    <property type="entry name" value="4pyrrol_Methylase_sf"/>
</dbReference>
<dbReference type="InterPro" id="IPR050714">
    <property type="entry name" value="Cobalamin_biosynth_MTase"/>
</dbReference>
<keyword evidence="3 6" id="KW-0489">Methyltransferase</keyword>
<dbReference type="EMBL" id="JGYG01000005">
    <property type="protein sequence ID" value="KFI29530.1"/>
    <property type="molecule type" value="Genomic_DNA"/>
</dbReference>
<reference evidence="6 7" key="1">
    <citation type="submission" date="2014-03" db="EMBL/GenBank/DDBJ databases">
        <title>Genome of Haematobacter massiliensis CCUG 47968.</title>
        <authorList>
            <person name="Wang D."/>
            <person name="Wang G."/>
        </authorList>
    </citation>
    <scope>NUCLEOTIDE SEQUENCE [LARGE SCALE GENOMIC DNA]</scope>
    <source>
        <strain evidence="6 7">CCUG 47968</strain>
    </source>
</reference>
<dbReference type="UniPathway" id="UPA00148"/>
<dbReference type="InterPro" id="IPR029063">
    <property type="entry name" value="SAM-dependent_MTases_sf"/>
</dbReference>
<keyword evidence="7" id="KW-1185">Reference proteome</keyword>
<dbReference type="RefSeq" id="WP_035710200.1">
    <property type="nucleotide sequence ID" value="NZ_CAMIFG010000059.1"/>
</dbReference>
<protein>
    <submittedName>
        <fullName evidence="6">Precorrin-6Y methyltransferase</fullName>
    </submittedName>
</protein>
<dbReference type="GO" id="GO:0009236">
    <property type="term" value="P:cobalamin biosynthetic process"/>
    <property type="evidence" value="ECO:0007669"/>
    <property type="project" value="UniProtKB-UniPathway"/>
</dbReference>
<dbReference type="Gene3D" id="3.40.50.150">
    <property type="entry name" value="Vaccinia Virus protein VP39"/>
    <property type="match status" value="1"/>
</dbReference>
<evidence type="ECO:0000256" key="1">
    <source>
        <dbReference type="ARBA" id="ARBA00004953"/>
    </source>
</evidence>
<dbReference type="PIRSF" id="PIRSF036428">
    <property type="entry name" value="CobL"/>
    <property type="match status" value="1"/>
</dbReference>
<comment type="pathway">
    <text evidence="1">Cofactor biosynthesis; adenosylcobalamin biosynthesis.</text>
</comment>
<dbReference type="AlphaFoldDB" id="A0A086Y5I0"/>
<evidence type="ECO:0000256" key="2">
    <source>
        <dbReference type="ARBA" id="ARBA00022573"/>
    </source>
</evidence>
<dbReference type="OrthoDB" id="9787825at2"/>
<dbReference type="CDD" id="cd11644">
    <property type="entry name" value="Precorrin-6Y-MT"/>
    <property type="match status" value="1"/>
</dbReference>
<sequence>MGEWLSIIGIGEDGPDGLSAASLRALTAAEVVFGGSRHLGLIDHPQRRPWPIPFSIEPVLMLRGRQVAVLASGDPFWHGAGGVLTARLERGEWRAFPAPSAMALAAARLGWREEETLRVGLHAAPLHSLRRHLAPGLRAIVTLRDGTSAGELAQWLAAEGFGDTRLTLMERLGGSSERIRVTTAADFALTGVDPLVIAALEIAGDGPVIPRCSGVPDDLFDHDGQITKRPVRALALSALAPRRGEMLWDIGAGSGSIGIEWMLCDPTTRCIAIERDPGRALRCQTNAARLGVGLDVRAGAAQDMLATLCDPDAVFVGGGADAELLDMLWKRLPRGVRLVIHAVTLETEALLSVWHRDHGGNLMRVELSEARPLGRKRGWKSSYPVVQWSVTR</sequence>
<dbReference type="Proteomes" id="UP000028826">
    <property type="component" value="Unassembled WGS sequence"/>
</dbReference>
<keyword evidence="4 6" id="KW-0808">Transferase</keyword>
<name>A0A086Y5I0_9RHOB</name>
<accession>A0A086Y5I0</accession>
<dbReference type="InterPro" id="IPR014777">
    <property type="entry name" value="4pyrrole_Mease_sub1"/>
</dbReference>
<dbReference type="SUPFAM" id="SSF53335">
    <property type="entry name" value="S-adenosyl-L-methionine-dependent methyltransferases"/>
    <property type="match status" value="1"/>
</dbReference>
<dbReference type="PANTHER" id="PTHR43182">
    <property type="entry name" value="COBALT-PRECORRIN-6B C(15)-METHYLTRANSFERASE (DECARBOXYLATING)"/>
    <property type="match status" value="1"/>
</dbReference>
<dbReference type="PANTHER" id="PTHR43182:SF1">
    <property type="entry name" value="COBALT-PRECORRIN-7 C(5)-METHYLTRANSFERASE"/>
    <property type="match status" value="1"/>
</dbReference>
<dbReference type="InterPro" id="IPR006365">
    <property type="entry name" value="Cbl_synth_CobL"/>
</dbReference>
<dbReference type="SUPFAM" id="SSF53790">
    <property type="entry name" value="Tetrapyrrole methylase"/>
    <property type="match status" value="1"/>
</dbReference>
<evidence type="ECO:0000256" key="4">
    <source>
        <dbReference type="ARBA" id="ARBA00022679"/>
    </source>
</evidence>
<evidence type="ECO:0000313" key="7">
    <source>
        <dbReference type="Proteomes" id="UP000028826"/>
    </source>
</evidence>
<dbReference type="STRING" id="195105.CN97_15315"/>
<comment type="caution">
    <text evidence="6">The sequence shown here is derived from an EMBL/GenBank/DDBJ whole genome shotgun (WGS) entry which is preliminary data.</text>
</comment>
<dbReference type="InterPro" id="IPR012818">
    <property type="entry name" value="CbiE"/>
</dbReference>
<dbReference type="InterPro" id="IPR000878">
    <property type="entry name" value="4pyrrol_Mease"/>
</dbReference>
<dbReference type="NCBIfam" id="TIGR02469">
    <property type="entry name" value="CbiT"/>
    <property type="match status" value="1"/>
</dbReference>
<organism evidence="6 7">
    <name type="scientific">Haematobacter massiliensis</name>
    <dbReference type="NCBI Taxonomy" id="195105"/>
    <lineage>
        <taxon>Bacteria</taxon>
        <taxon>Pseudomonadati</taxon>
        <taxon>Pseudomonadota</taxon>
        <taxon>Alphaproteobacteria</taxon>
        <taxon>Rhodobacterales</taxon>
        <taxon>Paracoccaceae</taxon>
        <taxon>Haematobacter</taxon>
    </lineage>
</organism>
<dbReference type="eggNOG" id="COG2242">
    <property type="taxonomic scope" value="Bacteria"/>
</dbReference>
<evidence type="ECO:0000256" key="5">
    <source>
        <dbReference type="ARBA" id="ARBA00022691"/>
    </source>
</evidence>
<dbReference type="InterPro" id="IPR014008">
    <property type="entry name" value="Cbl_synth_MTase_CbiT"/>
</dbReference>
<keyword evidence="5" id="KW-0949">S-adenosyl-L-methionine</keyword>
<evidence type="ECO:0000256" key="3">
    <source>
        <dbReference type="ARBA" id="ARBA00022603"/>
    </source>
</evidence>
<gene>
    <name evidence="6" type="ORF">CN97_15315</name>
</gene>